<dbReference type="AlphaFoldDB" id="A0AAJ1VBZ3"/>
<name>A0AAJ1VBZ3_9BACI</name>
<dbReference type="EMBL" id="JAUCFI010000003">
    <property type="protein sequence ID" value="MDM5283990.1"/>
    <property type="molecule type" value="Genomic_DNA"/>
</dbReference>
<evidence type="ECO:0000313" key="2">
    <source>
        <dbReference type="Proteomes" id="UP001238973"/>
    </source>
</evidence>
<comment type="caution">
    <text evidence="1">The sequence shown here is derived from an EMBL/GenBank/DDBJ whole genome shotgun (WGS) entry which is preliminary data.</text>
</comment>
<sequence length="69" mass="8131">MGAREIAPALMTKKWRFHWNRVTGMVDNKTVNLSGNFRNAMKNIDEIWLKVTIAKHTSLYRNLVMNHFI</sequence>
<evidence type="ECO:0000313" key="1">
    <source>
        <dbReference type="EMBL" id="MDM5283990.1"/>
    </source>
</evidence>
<dbReference type="RefSeq" id="WP_289349713.1">
    <property type="nucleotide sequence ID" value="NZ_JAUCFI010000003.1"/>
</dbReference>
<protein>
    <submittedName>
        <fullName evidence="1">Uncharacterized protein</fullName>
    </submittedName>
</protein>
<proteinExistence type="predicted"/>
<gene>
    <name evidence="1" type="ORF">QUF85_11820</name>
</gene>
<reference evidence="1" key="1">
    <citation type="submission" date="2023-06" db="EMBL/GenBank/DDBJ databases">
        <title>Comparative genomics of Bacillaceae isolates and their secondary metabolite potential.</title>
        <authorList>
            <person name="Song L."/>
            <person name="Nielsen L.J."/>
            <person name="Mohite O."/>
            <person name="Xu X."/>
            <person name="Weber T."/>
            <person name="Kovacs A.T."/>
        </authorList>
    </citation>
    <scope>NUCLEOTIDE SEQUENCE</scope>
    <source>
        <strain evidence="1">G1S1</strain>
    </source>
</reference>
<organism evidence="1 2">
    <name type="scientific">Peribacillus frigoritolerans</name>
    <dbReference type="NCBI Taxonomy" id="450367"/>
    <lineage>
        <taxon>Bacteria</taxon>
        <taxon>Bacillati</taxon>
        <taxon>Bacillota</taxon>
        <taxon>Bacilli</taxon>
        <taxon>Bacillales</taxon>
        <taxon>Bacillaceae</taxon>
        <taxon>Peribacillus</taxon>
    </lineage>
</organism>
<dbReference type="Proteomes" id="UP001238973">
    <property type="component" value="Unassembled WGS sequence"/>
</dbReference>
<accession>A0AAJ1VBZ3</accession>